<dbReference type="CDD" id="cd14858">
    <property type="entry name" value="TrmE_N"/>
    <property type="match status" value="1"/>
</dbReference>
<dbReference type="AlphaFoldDB" id="A0A226F659"/>
<dbReference type="Gene3D" id="1.20.120.430">
    <property type="entry name" value="tRNA modification GTPase MnmE domain 2"/>
    <property type="match status" value="1"/>
</dbReference>
<dbReference type="STRING" id="158441.A0A226F659"/>
<dbReference type="InterPro" id="IPR027417">
    <property type="entry name" value="P-loop_NTPase"/>
</dbReference>
<dbReference type="PRINTS" id="PR00326">
    <property type="entry name" value="GTP1OBG"/>
</dbReference>
<dbReference type="GO" id="GO:0005525">
    <property type="term" value="F:GTP binding"/>
    <property type="evidence" value="ECO:0007669"/>
    <property type="project" value="UniProtKB-KW"/>
</dbReference>
<dbReference type="Pfam" id="PF10396">
    <property type="entry name" value="TrmE_N"/>
    <property type="match status" value="1"/>
</dbReference>
<protein>
    <submittedName>
        <fullName evidence="8">tRNA modification GTPase GTPBP3, mitochondrial</fullName>
    </submittedName>
</protein>
<organism evidence="8 9">
    <name type="scientific">Folsomia candida</name>
    <name type="common">Springtail</name>
    <dbReference type="NCBI Taxonomy" id="158441"/>
    <lineage>
        <taxon>Eukaryota</taxon>
        <taxon>Metazoa</taxon>
        <taxon>Ecdysozoa</taxon>
        <taxon>Arthropoda</taxon>
        <taxon>Hexapoda</taxon>
        <taxon>Collembola</taxon>
        <taxon>Entomobryomorpha</taxon>
        <taxon>Isotomoidea</taxon>
        <taxon>Isotomidae</taxon>
        <taxon>Proisotominae</taxon>
        <taxon>Folsomia</taxon>
    </lineage>
</organism>
<reference evidence="8 9" key="1">
    <citation type="submission" date="2015-12" db="EMBL/GenBank/DDBJ databases">
        <title>The genome of Folsomia candida.</title>
        <authorList>
            <person name="Faddeeva A."/>
            <person name="Derks M.F."/>
            <person name="Anvar Y."/>
            <person name="Smit S."/>
            <person name="Van Straalen N."/>
            <person name="Roelofs D."/>
        </authorList>
    </citation>
    <scope>NUCLEOTIDE SEQUENCE [LARGE SCALE GENOMIC DNA]</scope>
    <source>
        <strain evidence="8 9">VU population</strain>
        <tissue evidence="8">Whole body</tissue>
    </source>
</reference>
<evidence type="ECO:0000259" key="7">
    <source>
        <dbReference type="PROSITE" id="PS51709"/>
    </source>
</evidence>
<dbReference type="EMBL" id="LNIX01000001">
    <property type="protein sequence ID" value="OXA64366.1"/>
    <property type="molecule type" value="Genomic_DNA"/>
</dbReference>
<evidence type="ECO:0000313" key="8">
    <source>
        <dbReference type="EMBL" id="OXA64366.1"/>
    </source>
</evidence>
<evidence type="ECO:0000256" key="2">
    <source>
        <dbReference type="ARBA" id="ARBA00011043"/>
    </source>
</evidence>
<evidence type="ECO:0000256" key="6">
    <source>
        <dbReference type="RuleBase" id="RU003313"/>
    </source>
</evidence>
<dbReference type="CDD" id="cd04164">
    <property type="entry name" value="trmE"/>
    <property type="match status" value="1"/>
</dbReference>
<dbReference type="Gene3D" id="3.30.1360.120">
    <property type="entry name" value="Probable tRNA modification gtpase trme, domain 1"/>
    <property type="match status" value="1"/>
</dbReference>
<dbReference type="GO" id="GO:0005739">
    <property type="term" value="C:mitochondrion"/>
    <property type="evidence" value="ECO:0007669"/>
    <property type="project" value="UniProtKB-SubCell"/>
</dbReference>
<keyword evidence="3 6" id="KW-0819">tRNA processing</keyword>
<dbReference type="PANTHER" id="PTHR42714">
    <property type="entry name" value="TRNA MODIFICATION GTPASE GTPBP3"/>
    <property type="match status" value="1"/>
</dbReference>
<dbReference type="Pfam" id="PF12631">
    <property type="entry name" value="MnmE_helical"/>
    <property type="match status" value="1"/>
</dbReference>
<dbReference type="NCBIfam" id="TIGR00450">
    <property type="entry name" value="mnmE_trmE_thdF"/>
    <property type="match status" value="1"/>
</dbReference>
<dbReference type="InterPro" id="IPR005225">
    <property type="entry name" value="Small_GTP-bd"/>
</dbReference>
<dbReference type="InterPro" id="IPR027266">
    <property type="entry name" value="TrmE/GcvT-like"/>
</dbReference>
<dbReference type="OMA" id="EFHCHGG"/>
<dbReference type="HAMAP" id="MF_00379">
    <property type="entry name" value="GTPase_MnmE"/>
    <property type="match status" value="1"/>
</dbReference>
<feature type="domain" description="TrmE-type G" evidence="7">
    <location>
        <begin position="248"/>
        <end position="430"/>
    </location>
</feature>
<gene>
    <name evidence="8" type="ORF">Fcan01_03139</name>
</gene>
<dbReference type="InterPro" id="IPR031168">
    <property type="entry name" value="G_TrmE"/>
</dbReference>
<keyword evidence="4 6" id="KW-0547">Nucleotide-binding</keyword>
<dbReference type="FunFam" id="3.30.1360.120:FF:000007">
    <property type="entry name" value="tRNA modification GTPase GTPBP3, mitochondrial"/>
    <property type="match status" value="1"/>
</dbReference>
<dbReference type="GO" id="GO:0003924">
    <property type="term" value="F:GTPase activity"/>
    <property type="evidence" value="ECO:0007669"/>
    <property type="project" value="InterPro"/>
</dbReference>
<dbReference type="InterPro" id="IPR006073">
    <property type="entry name" value="GTP-bd"/>
</dbReference>
<comment type="subcellular location">
    <subcellularLocation>
        <location evidence="1">Mitochondrion</location>
    </subcellularLocation>
</comment>
<dbReference type="Proteomes" id="UP000198287">
    <property type="component" value="Unassembled WGS sequence"/>
</dbReference>
<proteinExistence type="inferred from homology"/>
<dbReference type="SUPFAM" id="SSF52540">
    <property type="entry name" value="P-loop containing nucleoside triphosphate hydrolases"/>
    <property type="match status" value="1"/>
</dbReference>
<dbReference type="NCBIfam" id="NF003661">
    <property type="entry name" value="PRK05291.1-3"/>
    <property type="match status" value="1"/>
</dbReference>
<dbReference type="Pfam" id="PF01926">
    <property type="entry name" value="MMR_HSR1"/>
    <property type="match status" value="1"/>
</dbReference>
<dbReference type="NCBIfam" id="TIGR00231">
    <property type="entry name" value="small_GTP"/>
    <property type="match status" value="1"/>
</dbReference>
<dbReference type="PANTHER" id="PTHR42714:SF2">
    <property type="entry name" value="TRNA MODIFICATION GTPASE GTPBP3, MITOCHONDRIAL"/>
    <property type="match status" value="1"/>
</dbReference>
<evidence type="ECO:0000313" key="9">
    <source>
        <dbReference type="Proteomes" id="UP000198287"/>
    </source>
</evidence>
<dbReference type="InterPro" id="IPR004520">
    <property type="entry name" value="GTPase_MnmE"/>
</dbReference>
<dbReference type="PROSITE" id="PS51709">
    <property type="entry name" value="G_TRME"/>
    <property type="match status" value="1"/>
</dbReference>
<evidence type="ECO:0000256" key="1">
    <source>
        <dbReference type="ARBA" id="ARBA00004173"/>
    </source>
</evidence>
<dbReference type="GO" id="GO:0030488">
    <property type="term" value="P:tRNA methylation"/>
    <property type="evidence" value="ECO:0007669"/>
    <property type="project" value="TreeGrafter"/>
</dbReference>
<dbReference type="InterPro" id="IPR025867">
    <property type="entry name" value="MnmE_helical"/>
</dbReference>
<keyword evidence="9" id="KW-1185">Reference proteome</keyword>
<comment type="caution">
    <text evidence="8">The sequence shown here is derived from an EMBL/GenBank/DDBJ whole genome shotgun (WGS) entry which is preliminary data.</text>
</comment>
<evidence type="ECO:0000256" key="3">
    <source>
        <dbReference type="ARBA" id="ARBA00022694"/>
    </source>
</evidence>
<evidence type="ECO:0000256" key="4">
    <source>
        <dbReference type="ARBA" id="ARBA00022741"/>
    </source>
</evidence>
<dbReference type="InterPro" id="IPR027368">
    <property type="entry name" value="MnmE_dom2"/>
</dbReference>
<sequence>MRPLINLCRRLYCKHMPTSAGFHEECNATIYAVATGGVRSALSVIRVSGPNSSLVVKNLGRYSGRDTHKFPKPRFATLRKLYDPNTGSLLDHGILLWFPGPHSYTGEDCCEFHIHGSVSVITGVLKAIGSIAGCHPAEAGEFTKRAFLNGKLDLTEVDGLADLIAAETEFQRVQALKQMGGGLSRMYHNWRDRLAKCLANSEAFIDFGEDENIESDVLQNVAKEVTLLVQEISNHLQDQKKGQRLRDGARVAIIGRPNVGKSTLLNKLCGRDAAIVSNIPGTTRDVIETCMNIHGFPVIFADTAGIRHSTTDSIENEGMKRSLKEIETADLILLLTDTSNSQLQLNLQSCSLKEQLLHDLLSPSFTSEDPKNVRLELLVPKTILIVNKIDLIQSSEKINNQPFANADCQISCKTDNGVDQMHQLIRKRIMEICGDPNTDPPHVTQERYRVELNHCLQNLIEFLEFKESDLALRTQYLKQSINAVGRITGHVGTEQILDIIFRDFCIGK</sequence>
<dbReference type="GO" id="GO:0002098">
    <property type="term" value="P:tRNA wobble uridine modification"/>
    <property type="evidence" value="ECO:0007669"/>
    <property type="project" value="TreeGrafter"/>
</dbReference>
<keyword evidence="5 6" id="KW-0342">GTP-binding</keyword>
<accession>A0A226F659</accession>
<dbReference type="InterPro" id="IPR018948">
    <property type="entry name" value="GTP-bd_TrmE_N"/>
</dbReference>
<evidence type="ECO:0000256" key="5">
    <source>
        <dbReference type="ARBA" id="ARBA00023134"/>
    </source>
</evidence>
<dbReference type="Gene3D" id="3.40.50.300">
    <property type="entry name" value="P-loop containing nucleotide triphosphate hydrolases"/>
    <property type="match status" value="1"/>
</dbReference>
<comment type="similarity">
    <text evidence="2 6">Belongs to the TRAFAC class TrmE-Era-EngA-EngB-Septin-like GTPase superfamily. TrmE GTPase family.</text>
</comment>
<name>A0A226F659_FOLCA</name>